<dbReference type="AlphaFoldDB" id="A0A7W7P3W4"/>
<organism evidence="1 2">
    <name type="scientific">Pseudomonas nitroreducens</name>
    <dbReference type="NCBI Taxonomy" id="46680"/>
    <lineage>
        <taxon>Bacteria</taxon>
        <taxon>Pseudomonadati</taxon>
        <taxon>Pseudomonadota</taxon>
        <taxon>Gammaproteobacteria</taxon>
        <taxon>Pseudomonadales</taxon>
        <taxon>Pseudomonadaceae</taxon>
        <taxon>Pseudomonas</taxon>
    </lineage>
</organism>
<gene>
    <name evidence="1" type="ORF">HNP46_006341</name>
</gene>
<name>A0A7W7P3W4_PSENT</name>
<reference evidence="1 2" key="1">
    <citation type="submission" date="2020-08" db="EMBL/GenBank/DDBJ databases">
        <title>Functional genomics of gut bacteria from endangered species of beetles.</title>
        <authorList>
            <person name="Carlos-Shanley C."/>
        </authorList>
    </citation>
    <scope>NUCLEOTIDE SEQUENCE [LARGE SCALE GENOMIC DNA]</scope>
    <source>
        <strain evidence="1 2">S00179</strain>
    </source>
</reference>
<evidence type="ECO:0000313" key="2">
    <source>
        <dbReference type="Proteomes" id="UP000566995"/>
    </source>
</evidence>
<accession>A0A7W7P3W4</accession>
<dbReference type="RefSeq" id="WP_184596922.1">
    <property type="nucleotide sequence ID" value="NZ_JACHLI010000040.1"/>
</dbReference>
<sequence length="577" mass="63091">MARKQEKDELRGETLLSNLPHTPANSIIRQRISFIHYGWPEINPDVIQQMSKLSDVELAQVGTAAALLGDQRIGKLAVEKLDGKTVVLEQRGDEVWGRLGDHEPFLVPAEMCKLLAVKAVDFHFDKLDLLVQTRKLFGGADLLGRGPHGGFLEKCIPEELEDKHLPPFAKSRLPLPALEDDIVSTPGLLEVLLAKGAGEGVDPGWFDDILCTAPVDMVDAYRGKLIPLNATARLLGTVAGSSDEKSVTLVGERGQNEVARLDSATEFEIGLQSDGKPLNAIDFSLVYMFCGYEAPAALSVPEGHVLCRTSARFLDSFPREPEPEFDLYASLLKDYLPLPLLGIKYQVANGRRLGTARKSELENKYSVAGVCLPSVMPAHSAIYSALGNPAMTEKIKQATSQRALRALVEGAGGCWVTAREFQNLALNYGYVSRFKTVQLDLEGHEVAMLERNGLRMPGANFVVSSWAEHRLNDVAALLFRRTLAMTDGPSTLNDLPTDMAAGDLYALWKRARHPVVRFLMLTQGIQAMAPAFVTRGDWEAAADIFGADVVDAFDPTLQARVARKPTADGPGLYLREP</sequence>
<dbReference type="Proteomes" id="UP000566995">
    <property type="component" value="Unassembled WGS sequence"/>
</dbReference>
<proteinExistence type="predicted"/>
<dbReference type="EMBL" id="JACHLI010000040">
    <property type="protein sequence ID" value="MBB4867428.1"/>
    <property type="molecule type" value="Genomic_DNA"/>
</dbReference>
<comment type="caution">
    <text evidence="1">The sequence shown here is derived from an EMBL/GenBank/DDBJ whole genome shotgun (WGS) entry which is preliminary data.</text>
</comment>
<evidence type="ECO:0000313" key="1">
    <source>
        <dbReference type="EMBL" id="MBB4867428.1"/>
    </source>
</evidence>
<protein>
    <submittedName>
        <fullName evidence="1">Uncharacterized protein</fullName>
    </submittedName>
</protein>